<evidence type="ECO:0000256" key="9">
    <source>
        <dbReference type="RuleBase" id="RU003814"/>
    </source>
</evidence>
<evidence type="ECO:0000313" key="11">
    <source>
        <dbReference type="Proteomes" id="UP001487740"/>
    </source>
</evidence>
<dbReference type="InterPro" id="IPR037171">
    <property type="entry name" value="NagB/RpiA_transferase-like"/>
</dbReference>
<dbReference type="InterPro" id="IPR000649">
    <property type="entry name" value="IF-2B-related"/>
</dbReference>
<dbReference type="InterPro" id="IPR042529">
    <property type="entry name" value="IF_2B-like_C"/>
</dbReference>
<evidence type="ECO:0000313" key="10">
    <source>
        <dbReference type="EMBL" id="KAK8372936.1"/>
    </source>
</evidence>
<keyword evidence="11" id="KW-1185">Reference proteome</keyword>
<protein>
    <recommendedName>
        <fullName evidence="6">Translation initiation factor eIF2B subunit beta</fullName>
    </recommendedName>
    <alternativeName>
        <fullName evidence="7">eIF2B GDP-GTP exchange factor subunit beta</fullName>
    </alternativeName>
</protein>
<keyword evidence="4" id="KW-0396">Initiation factor</keyword>
<dbReference type="EMBL" id="JARAKH010001469">
    <property type="protein sequence ID" value="KAK8372936.1"/>
    <property type="molecule type" value="Genomic_DNA"/>
</dbReference>
<evidence type="ECO:0000256" key="1">
    <source>
        <dbReference type="ARBA" id="ARBA00004514"/>
    </source>
</evidence>
<evidence type="ECO:0000256" key="7">
    <source>
        <dbReference type="ARBA" id="ARBA00044228"/>
    </source>
</evidence>
<evidence type="ECO:0000256" key="5">
    <source>
        <dbReference type="ARBA" id="ARBA00022917"/>
    </source>
</evidence>
<gene>
    <name evidence="10" type="ORF">O3P69_013494</name>
</gene>
<keyword evidence="5" id="KW-0648">Protein biosynthesis</keyword>
<dbReference type="GO" id="GO:0005829">
    <property type="term" value="C:cytosol"/>
    <property type="evidence" value="ECO:0007669"/>
    <property type="project" value="UniProtKB-SubCell"/>
</dbReference>
<name>A0AAW0SDL4_SCYPA</name>
<evidence type="ECO:0000256" key="3">
    <source>
        <dbReference type="ARBA" id="ARBA00022490"/>
    </source>
</evidence>
<comment type="subcellular location">
    <subcellularLocation>
        <location evidence="1">Cytoplasm</location>
        <location evidence="1">Cytosol</location>
    </subcellularLocation>
</comment>
<keyword evidence="3" id="KW-0963">Cytoplasm</keyword>
<dbReference type="PANTHER" id="PTHR45859:SF1">
    <property type="entry name" value="TRANSLATION INITIATION FACTOR EIF-2B SUBUNIT BETA"/>
    <property type="match status" value="1"/>
</dbReference>
<dbReference type="PANTHER" id="PTHR45859">
    <property type="entry name" value="TRANSLATION INITIATION FACTOR EIF-2B SUBUNIT BETA"/>
    <property type="match status" value="1"/>
</dbReference>
<dbReference type="InterPro" id="IPR051855">
    <property type="entry name" value="eIF2B_beta_subunit"/>
</dbReference>
<dbReference type="GO" id="GO:0003743">
    <property type="term" value="F:translation initiation factor activity"/>
    <property type="evidence" value="ECO:0007669"/>
    <property type="project" value="UniProtKB-KW"/>
</dbReference>
<dbReference type="Proteomes" id="UP001487740">
    <property type="component" value="Unassembled WGS sequence"/>
</dbReference>
<accession>A0AAW0SDL4</accession>
<comment type="caution">
    <text evidence="10">The sequence shown here is derived from an EMBL/GenBank/DDBJ whole genome shotgun (WGS) entry which is preliminary data.</text>
</comment>
<dbReference type="Gene3D" id="3.40.50.10470">
    <property type="entry name" value="Translation initiation factor eif-2b, domain 2"/>
    <property type="match status" value="1"/>
</dbReference>
<evidence type="ECO:0000256" key="6">
    <source>
        <dbReference type="ARBA" id="ARBA00044122"/>
    </source>
</evidence>
<dbReference type="AlphaFoldDB" id="A0AAW0SDL4"/>
<evidence type="ECO:0000256" key="4">
    <source>
        <dbReference type="ARBA" id="ARBA00022540"/>
    </source>
</evidence>
<proteinExistence type="inferred from homology"/>
<evidence type="ECO:0000256" key="8">
    <source>
        <dbReference type="ARBA" id="ARBA00046432"/>
    </source>
</evidence>
<dbReference type="GO" id="GO:0005085">
    <property type="term" value="F:guanyl-nucleotide exchange factor activity"/>
    <property type="evidence" value="ECO:0007669"/>
    <property type="project" value="TreeGrafter"/>
</dbReference>
<reference evidence="10 11" key="1">
    <citation type="submission" date="2023-03" db="EMBL/GenBank/DDBJ databases">
        <title>High-quality genome of Scylla paramamosain provides insights in environmental adaptation.</title>
        <authorList>
            <person name="Zhang L."/>
        </authorList>
    </citation>
    <scope>NUCLEOTIDE SEQUENCE [LARGE SCALE GENOMIC DNA]</scope>
    <source>
        <strain evidence="10">LZ_2023a</strain>
        <tissue evidence="10">Muscle</tissue>
    </source>
</reference>
<comment type="subunit">
    <text evidence="8">Component of the translation initiation factor 2B (eIF2B) complex which is a heterodecamer of two sets of five different subunits: alpha, beta, gamma, delta and epsilon. Subunits alpha, beta and delta comprise a regulatory subcomplex and subunits epsilon and gamma comprise a catalytic subcomplex. Within the complex, the hexameric regulatory complex resides at the center, with the two heterodimeric catalytic subcomplexes bound on opposite sides.</text>
</comment>
<dbReference type="GO" id="GO:0005851">
    <property type="term" value="C:eukaryotic translation initiation factor 2B complex"/>
    <property type="evidence" value="ECO:0007669"/>
    <property type="project" value="TreeGrafter"/>
</dbReference>
<dbReference type="Pfam" id="PF01008">
    <property type="entry name" value="IF-2B"/>
    <property type="match status" value="1"/>
</dbReference>
<dbReference type="SUPFAM" id="SSF100950">
    <property type="entry name" value="NagB/RpiA/CoA transferase-like"/>
    <property type="match status" value="1"/>
</dbReference>
<comment type="similarity">
    <text evidence="2 9">Belongs to the eIF-2B alpha/beta/delta subunits family.</text>
</comment>
<sequence length="97" mass="10482">MRPLVLAFLTKAAKQRKFHVIVAERAPERDARCFVRLFDDVIVSDVQMFPIMSCVNKVVAGAKTAVSSGGIETFVGAASLASPPKFYSVPVDIHSSS</sequence>
<evidence type="ECO:0000256" key="2">
    <source>
        <dbReference type="ARBA" id="ARBA00007251"/>
    </source>
</evidence>
<organism evidence="10 11">
    <name type="scientific">Scylla paramamosain</name>
    <name type="common">Mud crab</name>
    <dbReference type="NCBI Taxonomy" id="85552"/>
    <lineage>
        <taxon>Eukaryota</taxon>
        <taxon>Metazoa</taxon>
        <taxon>Ecdysozoa</taxon>
        <taxon>Arthropoda</taxon>
        <taxon>Crustacea</taxon>
        <taxon>Multicrustacea</taxon>
        <taxon>Malacostraca</taxon>
        <taxon>Eumalacostraca</taxon>
        <taxon>Eucarida</taxon>
        <taxon>Decapoda</taxon>
        <taxon>Pleocyemata</taxon>
        <taxon>Brachyura</taxon>
        <taxon>Eubrachyura</taxon>
        <taxon>Portunoidea</taxon>
        <taxon>Portunidae</taxon>
        <taxon>Portuninae</taxon>
        <taxon>Scylla</taxon>
    </lineage>
</organism>